<evidence type="ECO:0000256" key="10">
    <source>
        <dbReference type="ARBA" id="ARBA00022982"/>
    </source>
</evidence>
<sequence length="345" mass="38324">MNPYPLAIMLTSMILGTTLTLTSSHWLVAWMGLEINTLSIIPLLIQQHHPRATEATMKYFLTQAAASALILFTTLMNAWSTGEWEIKHMSPAPSNMITIALMMKLGLAPVHFWLPEVLQGIDMTTGLILSTWQKIAPMALIIMLCNSLNPNLLIFMGLLSTLTGGWAGINQTQVRKIMAYSSIAHLGWMIAILPMSPALTKLNFIIYLALTTTMFLNLKTINTTKISTMTISWMKAPTLTAIMLIILLSMGGLPPTSGFMPKWLIIHELTKHSMTAIATMMAISALLSLFFYLRLCYSMTLTQSPNNTNSTPTWRHKTNKLTTTMSLTMILSTMLLPLTPTIFTL</sequence>
<feature type="transmembrane region" description="Helical" evidence="17">
    <location>
        <begin position="57"/>
        <end position="76"/>
    </location>
</feature>
<evidence type="ECO:0000256" key="1">
    <source>
        <dbReference type="ARBA" id="ARBA00004448"/>
    </source>
</evidence>
<dbReference type="PANTHER" id="PTHR46552">
    <property type="entry name" value="NADH-UBIQUINONE OXIDOREDUCTASE CHAIN 2"/>
    <property type="match status" value="1"/>
</dbReference>
<comment type="similarity">
    <text evidence="2 17">Belongs to the complex I subunit 2 family.</text>
</comment>
<dbReference type="GO" id="GO:0006120">
    <property type="term" value="P:mitochondrial electron transport, NADH to ubiquinone"/>
    <property type="evidence" value="ECO:0007669"/>
    <property type="project" value="InterPro"/>
</dbReference>
<keyword evidence="8 17" id="KW-0999">Mitochondrion inner membrane</keyword>
<keyword evidence="7 17" id="KW-0812">Transmembrane</keyword>
<dbReference type="PANTHER" id="PTHR46552:SF1">
    <property type="entry name" value="NADH-UBIQUINONE OXIDOREDUCTASE CHAIN 2"/>
    <property type="match status" value="1"/>
</dbReference>
<dbReference type="InterPro" id="IPR010933">
    <property type="entry name" value="NADH_DH_su2_C"/>
</dbReference>
<dbReference type="GeneID" id="14468970"/>
<dbReference type="AlphaFoldDB" id="C9D895"/>
<protein>
    <recommendedName>
        <fullName evidence="4 17">NADH-ubiquinone oxidoreductase chain 2</fullName>
        <ecNumber evidence="3 17">7.1.1.2</ecNumber>
    </recommendedName>
</protein>
<feature type="transmembrane region" description="Helical" evidence="17">
    <location>
        <begin position="273"/>
        <end position="293"/>
    </location>
</feature>
<evidence type="ECO:0000256" key="11">
    <source>
        <dbReference type="ARBA" id="ARBA00022989"/>
    </source>
</evidence>
<dbReference type="InterPro" id="IPR003917">
    <property type="entry name" value="NADH_UbQ_OxRdtase_chain2"/>
</dbReference>
<keyword evidence="6 17" id="KW-0679">Respiratory chain</keyword>
<dbReference type="PRINTS" id="PR01436">
    <property type="entry name" value="NADHDHGNASE2"/>
</dbReference>
<dbReference type="Pfam" id="PF06444">
    <property type="entry name" value="NADH_dehy_S2_C"/>
    <property type="match status" value="1"/>
</dbReference>
<keyword evidence="13 17" id="KW-0830">Ubiquinone</keyword>
<reference evidence="20" key="1">
    <citation type="journal article" date="2009" name="Mol. Phylogenet. Evol.">
        <title>A mitogenomic perspective on the phylogeny and biogeography of living caecilians (Amphibia: Gymnophiona).</title>
        <authorList>
            <person name="Zhang P."/>
            <person name="Wake M.H."/>
        </authorList>
    </citation>
    <scope>NUCLEOTIDE SEQUENCE</scope>
</reference>
<comment type="subcellular location">
    <subcellularLocation>
        <location evidence="1 17">Mitochondrion inner membrane</location>
        <topology evidence="1 17">Multi-pass membrane protein</topology>
    </subcellularLocation>
</comment>
<evidence type="ECO:0000256" key="16">
    <source>
        <dbReference type="ARBA" id="ARBA00049551"/>
    </source>
</evidence>
<evidence type="ECO:0000313" key="20">
    <source>
        <dbReference type="EMBL" id="ACS37028.1"/>
    </source>
</evidence>
<evidence type="ECO:0000256" key="5">
    <source>
        <dbReference type="ARBA" id="ARBA00022448"/>
    </source>
</evidence>
<organism evidence="20">
    <name type="scientific">Caecilia volcani</name>
    <name type="common">Cocle caecilian</name>
    <dbReference type="NCBI Taxonomy" id="543901"/>
    <lineage>
        <taxon>Eukaryota</taxon>
        <taxon>Metazoa</taxon>
        <taxon>Chordata</taxon>
        <taxon>Craniata</taxon>
        <taxon>Vertebrata</taxon>
        <taxon>Euteleostomi</taxon>
        <taxon>Amphibia</taxon>
        <taxon>Gymnophiona</taxon>
        <taxon>Caeciliidae</taxon>
        <taxon>Caecilia</taxon>
    </lineage>
</organism>
<evidence type="ECO:0000256" key="7">
    <source>
        <dbReference type="ARBA" id="ARBA00022692"/>
    </source>
</evidence>
<dbReference type="GO" id="GO:0005743">
    <property type="term" value="C:mitochondrial inner membrane"/>
    <property type="evidence" value="ECO:0007669"/>
    <property type="project" value="UniProtKB-SubCell"/>
</dbReference>
<gene>
    <name evidence="20" type="primary">ND2</name>
</gene>
<evidence type="ECO:0000256" key="13">
    <source>
        <dbReference type="ARBA" id="ARBA00023075"/>
    </source>
</evidence>
<evidence type="ECO:0000256" key="9">
    <source>
        <dbReference type="ARBA" id="ARBA00022967"/>
    </source>
</evidence>
<evidence type="ECO:0000256" key="2">
    <source>
        <dbReference type="ARBA" id="ARBA00007012"/>
    </source>
</evidence>
<keyword evidence="10 17" id="KW-0249">Electron transport</keyword>
<dbReference type="InterPro" id="IPR050175">
    <property type="entry name" value="Complex_I_Subunit_2"/>
</dbReference>
<keyword evidence="12 17" id="KW-0520">NAD</keyword>
<comment type="catalytic activity">
    <reaction evidence="16 17">
        <text>a ubiquinone + NADH + 5 H(+)(in) = a ubiquinol + NAD(+) + 4 H(+)(out)</text>
        <dbReference type="Rhea" id="RHEA:29091"/>
        <dbReference type="Rhea" id="RHEA-COMP:9565"/>
        <dbReference type="Rhea" id="RHEA-COMP:9566"/>
        <dbReference type="ChEBI" id="CHEBI:15378"/>
        <dbReference type="ChEBI" id="CHEBI:16389"/>
        <dbReference type="ChEBI" id="CHEBI:17976"/>
        <dbReference type="ChEBI" id="CHEBI:57540"/>
        <dbReference type="ChEBI" id="CHEBI:57945"/>
        <dbReference type="EC" id="7.1.1.2"/>
    </reaction>
</comment>
<evidence type="ECO:0000256" key="17">
    <source>
        <dbReference type="RuleBase" id="RU003403"/>
    </source>
</evidence>
<evidence type="ECO:0000256" key="3">
    <source>
        <dbReference type="ARBA" id="ARBA00012944"/>
    </source>
</evidence>
<keyword evidence="14 17" id="KW-0496">Mitochondrion</keyword>
<dbReference type="EC" id="7.1.1.2" evidence="3 17"/>
<dbReference type="RefSeq" id="YP_007374574.1">
    <property type="nucleotide sequence ID" value="NC_020137.1"/>
</dbReference>
<feature type="transmembrane region" description="Helical" evidence="17">
    <location>
        <begin position="324"/>
        <end position="343"/>
    </location>
</feature>
<evidence type="ECO:0000256" key="4">
    <source>
        <dbReference type="ARBA" id="ARBA00021008"/>
    </source>
</evidence>
<geneLocation type="mitochondrion" evidence="20"/>
<accession>C9D895</accession>
<feature type="domain" description="NADH:quinone oxidoreductase/Mrp antiporter transmembrane" evidence="18">
    <location>
        <begin position="23"/>
        <end position="287"/>
    </location>
</feature>
<feature type="transmembrane region" description="Helical" evidence="17">
    <location>
        <begin position="233"/>
        <end position="253"/>
    </location>
</feature>
<keyword evidence="11 17" id="KW-1133">Transmembrane helix</keyword>
<keyword evidence="15 17" id="KW-0472">Membrane</keyword>
<evidence type="ECO:0000259" key="19">
    <source>
        <dbReference type="Pfam" id="PF06444"/>
    </source>
</evidence>
<dbReference type="InterPro" id="IPR001750">
    <property type="entry name" value="ND/Mrp_TM"/>
</dbReference>
<evidence type="ECO:0000256" key="15">
    <source>
        <dbReference type="ARBA" id="ARBA00023136"/>
    </source>
</evidence>
<keyword evidence="9 17" id="KW-1278">Translocase</keyword>
<evidence type="ECO:0000256" key="8">
    <source>
        <dbReference type="ARBA" id="ARBA00022792"/>
    </source>
</evidence>
<evidence type="ECO:0000256" key="14">
    <source>
        <dbReference type="ARBA" id="ARBA00023128"/>
    </source>
</evidence>
<feature type="transmembrane region" description="Helical" evidence="17">
    <location>
        <begin position="96"/>
        <end position="114"/>
    </location>
</feature>
<evidence type="ECO:0000259" key="18">
    <source>
        <dbReference type="Pfam" id="PF00361"/>
    </source>
</evidence>
<dbReference type="Pfam" id="PF00361">
    <property type="entry name" value="Proton_antipo_M"/>
    <property type="match status" value="1"/>
</dbReference>
<dbReference type="CTD" id="4536"/>
<proteinExistence type="inferred from homology"/>
<feature type="domain" description="NADH dehydrogenase subunit 2 C-terminal" evidence="19">
    <location>
        <begin position="289"/>
        <end position="342"/>
    </location>
</feature>
<keyword evidence="5" id="KW-0813">Transport</keyword>
<name>C9D895_CAEVO</name>
<dbReference type="GO" id="GO:0008137">
    <property type="term" value="F:NADH dehydrogenase (ubiquinone) activity"/>
    <property type="evidence" value="ECO:0007669"/>
    <property type="project" value="UniProtKB-EC"/>
</dbReference>
<dbReference type="EMBL" id="GQ244466">
    <property type="protein sequence ID" value="ACS37028.1"/>
    <property type="molecule type" value="Genomic_DNA"/>
</dbReference>
<comment type="function">
    <text evidence="17">Core subunit of the mitochondrial membrane respiratory chain NADH dehydrogenase (Complex I) which catalyzes electron transfer from NADH through the respiratory chain, using ubiquinone as an electron acceptor. Essential for the catalytic activity and assembly of complex I.</text>
</comment>
<evidence type="ECO:0000256" key="6">
    <source>
        <dbReference type="ARBA" id="ARBA00022660"/>
    </source>
</evidence>
<evidence type="ECO:0000256" key="12">
    <source>
        <dbReference type="ARBA" id="ARBA00023027"/>
    </source>
</evidence>